<feature type="transmembrane region" description="Helical" evidence="8">
    <location>
        <begin position="122"/>
        <end position="144"/>
    </location>
</feature>
<dbReference type="Gene3D" id="1.20.1250.20">
    <property type="entry name" value="MFS general substrate transporter like domains"/>
    <property type="match status" value="1"/>
</dbReference>
<evidence type="ECO:0000256" key="3">
    <source>
        <dbReference type="ARBA" id="ARBA00022448"/>
    </source>
</evidence>
<evidence type="ECO:0000256" key="7">
    <source>
        <dbReference type="ARBA" id="ARBA00023136"/>
    </source>
</evidence>
<proteinExistence type="inferred from homology"/>
<accession>A7I9I4</accession>
<dbReference type="PANTHER" id="PTHR42718">
    <property type="entry name" value="MAJOR FACILITATOR SUPERFAMILY MULTIDRUG TRANSPORTER MFSC"/>
    <property type="match status" value="1"/>
</dbReference>
<dbReference type="CDD" id="cd17321">
    <property type="entry name" value="MFS_MMR_MDR_like"/>
    <property type="match status" value="1"/>
</dbReference>
<dbReference type="GO" id="GO:0022857">
    <property type="term" value="F:transmembrane transporter activity"/>
    <property type="evidence" value="ECO:0007669"/>
    <property type="project" value="InterPro"/>
</dbReference>
<keyword evidence="11" id="KW-1185">Reference proteome</keyword>
<dbReference type="HOGENOM" id="CLU_000960_28_3_2"/>
<evidence type="ECO:0000259" key="9">
    <source>
        <dbReference type="PROSITE" id="PS50850"/>
    </source>
</evidence>
<feature type="transmembrane region" description="Helical" evidence="8">
    <location>
        <begin position="178"/>
        <end position="197"/>
    </location>
</feature>
<keyword evidence="6 8" id="KW-1133">Transmembrane helix</keyword>
<feature type="transmembrane region" description="Helical" evidence="8">
    <location>
        <begin position="345"/>
        <end position="364"/>
    </location>
</feature>
<comment type="subcellular location">
    <subcellularLocation>
        <location evidence="1">Cell membrane</location>
        <topology evidence="1">Multi-pass membrane protein</topology>
    </subcellularLocation>
</comment>
<organism evidence="10 11">
    <name type="scientific">Methanoregula boonei (strain DSM 21154 / JCM 14090 / 6A8)</name>
    <dbReference type="NCBI Taxonomy" id="456442"/>
    <lineage>
        <taxon>Archaea</taxon>
        <taxon>Methanobacteriati</taxon>
        <taxon>Methanobacteriota</taxon>
        <taxon>Stenosarchaea group</taxon>
        <taxon>Methanomicrobia</taxon>
        <taxon>Methanomicrobiales</taxon>
        <taxon>Methanoregulaceae</taxon>
        <taxon>Methanoregula</taxon>
    </lineage>
</organism>
<evidence type="ECO:0000256" key="1">
    <source>
        <dbReference type="ARBA" id="ARBA00004651"/>
    </source>
</evidence>
<evidence type="ECO:0000256" key="6">
    <source>
        <dbReference type="ARBA" id="ARBA00022989"/>
    </source>
</evidence>
<dbReference type="InterPro" id="IPR020846">
    <property type="entry name" value="MFS_dom"/>
</dbReference>
<dbReference type="AlphaFoldDB" id="A7I9I4"/>
<dbReference type="Proteomes" id="UP000002408">
    <property type="component" value="Chromosome"/>
</dbReference>
<feature type="transmembrane region" description="Helical" evidence="8">
    <location>
        <begin position="237"/>
        <end position="259"/>
    </location>
</feature>
<dbReference type="Gene3D" id="1.20.1720.10">
    <property type="entry name" value="Multidrug resistance protein D"/>
    <property type="match status" value="1"/>
</dbReference>
<evidence type="ECO:0000313" key="10">
    <source>
        <dbReference type="EMBL" id="ABS56395.1"/>
    </source>
</evidence>
<protein>
    <submittedName>
        <fullName evidence="10">Drug resistance transporter, EmrB/QacA subfamily</fullName>
    </submittedName>
</protein>
<dbReference type="InterPro" id="IPR036259">
    <property type="entry name" value="MFS_trans_sf"/>
</dbReference>
<feature type="transmembrane region" description="Helical" evidence="8">
    <location>
        <begin position="209"/>
        <end position="231"/>
    </location>
</feature>
<dbReference type="KEGG" id="mbn:Mboo_1880"/>
<dbReference type="InterPro" id="IPR004638">
    <property type="entry name" value="EmrB-like"/>
</dbReference>
<keyword evidence="5 8" id="KW-0812">Transmembrane</keyword>
<feature type="transmembrane region" description="Helical" evidence="8">
    <location>
        <begin position="88"/>
        <end position="110"/>
    </location>
</feature>
<feature type="transmembrane region" description="Helical" evidence="8">
    <location>
        <begin position="416"/>
        <end position="438"/>
    </location>
</feature>
<dbReference type="PRINTS" id="PR01036">
    <property type="entry name" value="TCRTETB"/>
</dbReference>
<sequence>MGGNIPFMNSQGSAPRSGFFLLVFSISLATFMAGLDGTIVNIALPTISEAFHVSSTTVSWVATAYLLVMAGCVLIFGKISDIIGFKKIFLTGFVIFTLGSLACGTLPDLFHSLPVLVGSRMVQAIGGAMITAIAPAMVTAYIPLDQRGKAMGIVMTLAGLGTALGPTIGGFLTQYLSWHWIFFINVPVGIGAVILGTREIPASTARGSLAGFDRSGAVLIFTGLAALLFVVSEGETMGWTSPAILGIAALAIVTLAWFIRHECRLSDPLLDFSLFKNKNFLAVNLLLSLVFLSFSGINYLLPFYLKYIGAYDTSTAGLIMTALSFAMMVAGILAGMLFNRTGPKLLCIAAGILLTAGYFLIMQLHPDTPVGYIVLCLALIGFGLGLIITPASNLVMNSVAKAKQGMVSSLTSLERFVPLTLGIAMFNLIFLWGILSIATNHNVTQASPVDLQIKVASAGFDLAFLGSFILGLIILALTLVIRQEIHPDYENDTGENGPGMI</sequence>
<dbReference type="PANTHER" id="PTHR42718:SF9">
    <property type="entry name" value="MAJOR FACILITATOR SUPERFAMILY MULTIDRUG TRANSPORTER MFSC"/>
    <property type="match status" value="1"/>
</dbReference>
<dbReference type="NCBIfam" id="TIGR00711">
    <property type="entry name" value="efflux_EmrB"/>
    <property type="match status" value="1"/>
</dbReference>
<keyword evidence="4" id="KW-1003">Cell membrane</keyword>
<feature type="transmembrane region" description="Helical" evidence="8">
    <location>
        <begin position="280"/>
        <end position="305"/>
    </location>
</feature>
<reference evidence="11" key="1">
    <citation type="journal article" date="2015" name="Microbiology">
        <title>Genome of Methanoregula boonei 6A8 reveals adaptations to oligotrophic peatland environments.</title>
        <authorList>
            <person name="Braeuer S."/>
            <person name="Cadillo-Quiroz H."/>
            <person name="Kyrpides N."/>
            <person name="Woyke T."/>
            <person name="Goodwin L."/>
            <person name="Detter C."/>
            <person name="Podell S."/>
            <person name="Yavitt J.B."/>
            <person name="Zinder S.H."/>
        </authorList>
    </citation>
    <scope>NUCLEOTIDE SEQUENCE [LARGE SCALE GENOMIC DNA]</scope>
    <source>
        <strain evidence="11">DSM 21154 / JCM 14090 / 6A8</strain>
    </source>
</reference>
<evidence type="ECO:0000256" key="2">
    <source>
        <dbReference type="ARBA" id="ARBA00008537"/>
    </source>
</evidence>
<dbReference type="eggNOG" id="arCOG00143">
    <property type="taxonomic scope" value="Archaea"/>
</dbReference>
<evidence type="ECO:0000256" key="5">
    <source>
        <dbReference type="ARBA" id="ARBA00022692"/>
    </source>
</evidence>
<comment type="similarity">
    <text evidence="2">Belongs to the major facilitator superfamily. EmrB family.</text>
</comment>
<feature type="domain" description="Major facilitator superfamily (MFS) profile" evidence="9">
    <location>
        <begin position="22"/>
        <end position="490"/>
    </location>
</feature>
<gene>
    <name evidence="10" type="ordered locus">Mboo_1880</name>
</gene>
<evidence type="ECO:0000313" key="11">
    <source>
        <dbReference type="Proteomes" id="UP000002408"/>
    </source>
</evidence>
<name>A7I9I4_METB6</name>
<feature type="transmembrane region" description="Helical" evidence="8">
    <location>
        <begin position="317"/>
        <end position="338"/>
    </location>
</feature>
<dbReference type="Pfam" id="PF07690">
    <property type="entry name" value="MFS_1"/>
    <property type="match status" value="1"/>
</dbReference>
<dbReference type="InterPro" id="IPR011701">
    <property type="entry name" value="MFS"/>
</dbReference>
<evidence type="ECO:0000256" key="8">
    <source>
        <dbReference type="SAM" id="Phobius"/>
    </source>
</evidence>
<evidence type="ECO:0000256" key="4">
    <source>
        <dbReference type="ARBA" id="ARBA00022475"/>
    </source>
</evidence>
<keyword evidence="7 8" id="KW-0472">Membrane</keyword>
<dbReference type="STRING" id="456442.Mboo_1880"/>
<keyword evidence="3" id="KW-0813">Transport</keyword>
<dbReference type="SUPFAM" id="SSF103473">
    <property type="entry name" value="MFS general substrate transporter"/>
    <property type="match status" value="2"/>
</dbReference>
<feature type="transmembrane region" description="Helical" evidence="8">
    <location>
        <begin position="370"/>
        <end position="395"/>
    </location>
</feature>
<dbReference type="GO" id="GO:0005886">
    <property type="term" value="C:plasma membrane"/>
    <property type="evidence" value="ECO:0007669"/>
    <property type="project" value="UniProtKB-SubCell"/>
</dbReference>
<feature type="transmembrane region" description="Helical" evidence="8">
    <location>
        <begin position="151"/>
        <end position="172"/>
    </location>
</feature>
<feature type="transmembrane region" description="Helical" evidence="8">
    <location>
        <begin position="56"/>
        <end position="76"/>
    </location>
</feature>
<dbReference type="EMBL" id="CP000780">
    <property type="protein sequence ID" value="ABS56395.1"/>
    <property type="molecule type" value="Genomic_DNA"/>
</dbReference>
<feature type="transmembrane region" description="Helical" evidence="8">
    <location>
        <begin position="458"/>
        <end position="481"/>
    </location>
</feature>
<feature type="transmembrane region" description="Helical" evidence="8">
    <location>
        <begin position="20"/>
        <end position="44"/>
    </location>
</feature>
<dbReference type="PROSITE" id="PS50850">
    <property type="entry name" value="MFS"/>
    <property type="match status" value="1"/>
</dbReference>